<dbReference type="PANTHER" id="PTHR47074">
    <property type="entry name" value="BNAC02G40300D PROTEIN"/>
    <property type="match status" value="1"/>
</dbReference>
<gene>
    <name evidence="1" type="ORF">Slati_2295900</name>
</gene>
<dbReference type="InterPro" id="IPR052929">
    <property type="entry name" value="RNase_H-like_EbsB-rel"/>
</dbReference>
<sequence>MEGESVAPIQVFSFVVHYLRVFHNQSSDSPSQPVSRIPSCWRAPMSGYVKMNFDGASFAMGDAIGFGVVARDATGQCLAWLSLRLPRVGNVELTEALAAWEAL</sequence>
<evidence type="ECO:0008006" key="2">
    <source>
        <dbReference type="Google" id="ProtNLM"/>
    </source>
</evidence>
<protein>
    <recommendedName>
        <fullName evidence="2">RNase H type-1 domain-containing protein</fullName>
    </recommendedName>
</protein>
<dbReference type="AlphaFoldDB" id="A0AAW2W8G2"/>
<proteinExistence type="predicted"/>
<name>A0AAW2W8G2_9LAMI</name>
<dbReference type="EMBL" id="JACGWN010000008">
    <property type="protein sequence ID" value="KAL0438129.1"/>
    <property type="molecule type" value="Genomic_DNA"/>
</dbReference>
<reference evidence="1" key="2">
    <citation type="journal article" date="2024" name="Plant">
        <title>Genomic evolution and insights into agronomic trait innovations of Sesamum species.</title>
        <authorList>
            <person name="Miao H."/>
            <person name="Wang L."/>
            <person name="Qu L."/>
            <person name="Liu H."/>
            <person name="Sun Y."/>
            <person name="Le M."/>
            <person name="Wang Q."/>
            <person name="Wei S."/>
            <person name="Zheng Y."/>
            <person name="Lin W."/>
            <person name="Duan Y."/>
            <person name="Cao H."/>
            <person name="Xiong S."/>
            <person name="Wang X."/>
            <person name="Wei L."/>
            <person name="Li C."/>
            <person name="Ma Q."/>
            <person name="Ju M."/>
            <person name="Zhao R."/>
            <person name="Li G."/>
            <person name="Mu C."/>
            <person name="Tian Q."/>
            <person name="Mei H."/>
            <person name="Zhang T."/>
            <person name="Gao T."/>
            <person name="Zhang H."/>
        </authorList>
    </citation>
    <scope>NUCLEOTIDE SEQUENCE</scope>
    <source>
        <strain evidence="1">KEN1</strain>
    </source>
</reference>
<dbReference type="PANTHER" id="PTHR47074:SF48">
    <property type="entry name" value="POLYNUCLEOTIDYL TRANSFERASE, RIBONUCLEASE H-LIKE SUPERFAMILY PROTEIN"/>
    <property type="match status" value="1"/>
</dbReference>
<organism evidence="1">
    <name type="scientific">Sesamum latifolium</name>
    <dbReference type="NCBI Taxonomy" id="2727402"/>
    <lineage>
        <taxon>Eukaryota</taxon>
        <taxon>Viridiplantae</taxon>
        <taxon>Streptophyta</taxon>
        <taxon>Embryophyta</taxon>
        <taxon>Tracheophyta</taxon>
        <taxon>Spermatophyta</taxon>
        <taxon>Magnoliopsida</taxon>
        <taxon>eudicotyledons</taxon>
        <taxon>Gunneridae</taxon>
        <taxon>Pentapetalae</taxon>
        <taxon>asterids</taxon>
        <taxon>lamiids</taxon>
        <taxon>Lamiales</taxon>
        <taxon>Pedaliaceae</taxon>
        <taxon>Sesamum</taxon>
    </lineage>
</organism>
<accession>A0AAW2W8G2</accession>
<reference evidence="1" key="1">
    <citation type="submission" date="2020-06" db="EMBL/GenBank/DDBJ databases">
        <authorList>
            <person name="Li T."/>
            <person name="Hu X."/>
            <person name="Zhang T."/>
            <person name="Song X."/>
            <person name="Zhang H."/>
            <person name="Dai N."/>
            <person name="Sheng W."/>
            <person name="Hou X."/>
            <person name="Wei L."/>
        </authorList>
    </citation>
    <scope>NUCLEOTIDE SEQUENCE</scope>
    <source>
        <strain evidence="1">KEN1</strain>
        <tissue evidence="1">Leaf</tissue>
    </source>
</reference>
<evidence type="ECO:0000313" key="1">
    <source>
        <dbReference type="EMBL" id="KAL0438129.1"/>
    </source>
</evidence>
<comment type="caution">
    <text evidence="1">The sequence shown here is derived from an EMBL/GenBank/DDBJ whole genome shotgun (WGS) entry which is preliminary data.</text>
</comment>